<dbReference type="InterPro" id="IPR050492">
    <property type="entry name" value="Bact_metal-bind_prot9"/>
</dbReference>
<keyword evidence="6" id="KW-1185">Reference proteome</keyword>
<proteinExistence type="inferred from homology"/>
<dbReference type="SUPFAM" id="SSF53807">
    <property type="entry name" value="Helical backbone' metal receptor"/>
    <property type="match status" value="1"/>
</dbReference>
<dbReference type="GO" id="GO:0030001">
    <property type="term" value="P:metal ion transport"/>
    <property type="evidence" value="ECO:0007669"/>
    <property type="project" value="InterPro"/>
</dbReference>
<accession>A0A1L8MP18</accession>
<dbReference type="Gene3D" id="3.40.50.1980">
    <property type="entry name" value="Nitrogenase molybdenum iron protein domain"/>
    <property type="match status" value="2"/>
</dbReference>
<organism evidence="5 6">
    <name type="scientific">Streptococcus bovimastitidis</name>
    <dbReference type="NCBI Taxonomy" id="1856638"/>
    <lineage>
        <taxon>Bacteria</taxon>
        <taxon>Bacillati</taxon>
        <taxon>Bacillota</taxon>
        <taxon>Bacilli</taxon>
        <taxon>Lactobacillales</taxon>
        <taxon>Streptococcaceae</taxon>
        <taxon>Streptococcus</taxon>
    </lineage>
</organism>
<dbReference type="PANTHER" id="PTHR42953:SF3">
    <property type="entry name" value="HIGH-AFFINITY ZINC UPTAKE SYSTEM PROTEIN ZNUA"/>
    <property type="match status" value="1"/>
</dbReference>
<dbReference type="GO" id="GO:0007155">
    <property type="term" value="P:cell adhesion"/>
    <property type="evidence" value="ECO:0007669"/>
    <property type="project" value="InterPro"/>
</dbReference>
<evidence type="ECO:0000256" key="2">
    <source>
        <dbReference type="ARBA" id="ARBA00022448"/>
    </source>
</evidence>
<dbReference type="InterPro" id="IPR006127">
    <property type="entry name" value="ZnuA-like"/>
</dbReference>
<dbReference type="Pfam" id="PF01297">
    <property type="entry name" value="ZnuA"/>
    <property type="match status" value="1"/>
</dbReference>
<name>A0A1L8MP18_9STRE</name>
<evidence type="ECO:0000313" key="5">
    <source>
        <dbReference type="EMBL" id="OJF72498.1"/>
    </source>
</evidence>
<reference evidence="6" key="1">
    <citation type="submission" date="2016-06" db="EMBL/GenBank/DDBJ databases">
        <authorList>
            <person name="de Vries S.P.W."/>
            <person name="Hadjirin N.F."/>
            <person name="Lay E.M."/>
            <person name="Zadoks R.N."/>
            <person name="Peacock S.J."/>
            <person name="Parkhill J."/>
            <person name="Grant A.J."/>
            <person name="Mcdougall S."/>
            <person name="Holmes M.A."/>
        </authorList>
    </citation>
    <scope>NUCLEOTIDE SEQUENCE [LARGE SCALE GENOMIC DNA]</scope>
    <source>
        <strain evidence="6">NZ1587</strain>
    </source>
</reference>
<dbReference type="InterPro" id="IPR006128">
    <property type="entry name" value="Lipoprotein_PsaA-like"/>
</dbReference>
<gene>
    <name evidence="5" type="ORF">A9Q68_02840</name>
</gene>
<evidence type="ECO:0000313" key="6">
    <source>
        <dbReference type="Proteomes" id="UP000182015"/>
    </source>
</evidence>
<dbReference type="InterPro" id="IPR006129">
    <property type="entry name" value="AdhesinB"/>
</dbReference>
<dbReference type="GO" id="GO:0046872">
    <property type="term" value="F:metal ion binding"/>
    <property type="evidence" value="ECO:0007669"/>
    <property type="project" value="InterPro"/>
</dbReference>
<sequence length="310" mass="34818">MNLKRLRLFFLGILVFPLLICLSACQSKSDKQAEGLRIVTSFYPIYAMTKYVSGDLNDIKMIHSTSGIHGYEPSANDVAAIYDADVFFYHSHTLESWAGQLDASAHHSKVQIMETSKGLPLDKVQGLEDMEVGKGIDPATLYDPHTWSDPILAAQEVQDIADKLSKLDPKNKAVYQENASNFSQEARAIAEGYKEKFKGIKKKTFVTQHTAFSYLAKRFGLIQLGISGISPDQEPTARQLKEIRDFIKTYKVKTIFVEKNVSQKMAKTVAKSTGAKLKELSPLEVDPGHQKSYLDYISENLEILYQELKK</sequence>
<keyword evidence="3" id="KW-0732">Signal</keyword>
<comment type="similarity">
    <text evidence="1 4">Belongs to the bacterial solute-binding protein 9 family.</text>
</comment>
<dbReference type="OrthoDB" id="9810636at2"/>
<dbReference type="STRING" id="1856638.A9Q68_02840"/>
<protein>
    <submittedName>
        <fullName evidence="5">Adhesion protein</fullName>
    </submittedName>
</protein>
<comment type="caution">
    <text evidence="5">The sequence shown here is derived from an EMBL/GenBank/DDBJ whole genome shotgun (WGS) entry which is preliminary data.</text>
</comment>
<evidence type="ECO:0000256" key="3">
    <source>
        <dbReference type="ARBA" id="ARBA00022729"/>
    </source>
</evidence>
<evidence type="ECO:0000256" key="1">
    <source>
        <dbReference type="ARBA" id="ARBA00011028"/>
    </source>
</evidence>
<dbReference type="EMBL" id="LZDD01000001">
    <property type="protein sequence ID" value="OJF72498.1"/>
    <property type="molecule type" value="Genomic_DNA"/>
</dbReference>
<dbReference type="Proteomes" id="UP000182015">
    <property type="component" value="Unassembled WGS sequence"/>
</dbReference>
<evidence type="ECO:0000256" key="4">
    <source>
        <dbReference type="RuleBase" id="RU003512"/>
    </source>
</evidence>
<dbReference type="AlphaFoldDB" id="A0A1L8MP18"/>
<keyword evidence="2 4" id="KW-0813">Transport</keyword>
<dbReference type="PRINTS" id="PR00691">
    <property type="entry name" value="ADHESINB"/>
</dbReference>
<dbReference type="PRINTS" id="PR00690">
    <property type="entry name" value="ADHESNFAMILY"/>
</dbReference>
<dbReference type="PANTHER" id="PTHR42953">
    <property type="entry name" value="HIGH-AFFINITY ZINC UPTAKE SYSTEM PROTEIN ZNUA-RELATED"/>
    <property type="match status" value="1"/>
</dbReference>